<dbReference type="RefSeq" id="XP_005648495.1">
    <property type="nucleotide sequence ID" value="XM_005648438.1"/>
</dbReference>
<reference evidence="3 4" key="1">
    <citation type="journal article" date="2012" name="Genome Biol.">
        <title>The genome of the polar eukaryotic microalga coccomyxa subellipsoidea reveals traits of cold adaptation.</title>
        <authorList>
            <person name="Blanc G."/>
            <person name="Agarkova I."/>
            <person name="Grimwood J."/>
            <person name="Kuo A."/>
            <person name="Brueggeman A."/>
            <person name="Dunigan D."/>
            <person name="Gurnon J."/>
            <person name="Ladunga I."/>
            <person name="Lindquist E."/>
            <person name="Lucas S."/>
            <person name="Pangilinan J."/>
            <person name="Proschold T."/>
            <person name="Salamov A."/>
            <person name="Schmutz J."/>
            <person name="Weeks D."/>
            <person name="Yamada T."/>
            <person name="Claverie J.M."/>
            <person name="Grigoriev I."/>
            <person name="Van Etten J."/>
            <person name="Lomsadze A."/>
            <person name="Borodovsky M."/>
        </authorList>
    </citation>
    <scope>NUCLEOTIDE SEQUENCE [LARGE SCALE GENOMIC DNA]</scope>
    <source>
        <strain evidence="3 4">C-169</strain>
    </source>
</reference>
<dbReference type="InterPro" id="IPR000182">
    <property type="entry name" value="GNAT_dom"/>
</dbReference>
<dbReference type="AlphaFoldDB" id="I0YZY2"/>
<evidence type="ECO:0000313" key="4">
    <source>
        <dbReference type="Proteomes" id="UP000007264"/>
    </source>
</evidence>
<dbReference type="InterPro" id="IPR016181">
    <property type="entry name" value="Acyl_CoA_acyltransferase"/>
</dbReference>
<evidence type="ECO:0000259" key="2">
    <source>
        <dbReference type="PROSITE" id="PS51186"/>
    </source>
</evidence>
<dbReference type="Gene3D" id="3.40.630.30">
    <property type="match status" value="1"/>
</dbReference>
<feature type="compositionally biased region" description="Low complexity" evidence="1">
    <location>
        <begin position="216"/>
        <end position="227"/>
    </location>
</feature>
<gene>
    <name evidence="3" type="ORF">COCSUDRAFT_62480</name>
</gene>
<comment type="caution">
    <text evidence="3">The sequence shown here is derived from an EMBL/GenBank/DDBJ whole genome shotgun (WGS) entry which is preliminary data.</text>
</comment>
<name>I0YZY2_COCSC</name>
<dbReference type="PANTHER" id="PTHR47489:SF2">
    <property type="entry name" value="GCN5-RELATED N-ACETYLTRANSFERASE 5, CHLOROPLASTIC"/>
    <property type="match status" value="1"/>
</dbReference>
<dbReference type="GO" id="GO:0016747">
    <property type="term" value="F:acyltransferase activity, transferring groups other than amino-acyl groups"/>
    <property type="evidence" value="ECO:0007669"/>
    <property type="project" value="InterPro"/>
</dbReference>
<dbReference type="KEGG" id="csl:COCSUDRAFT_62480"/>
<dbReference type="OrthoDB" id="2017234at2759"/>
<proteinExistence type="predicted"/>
<evidence type="ECO:0000256" key="1">
    <source>
        <dbReference type="SAM" id="MobiDB-lite"/>
    </source>
</evidence>
<dbReference type="PANTHER" id="PTHR47489">
    <property type="entry name" value="ACYL-COA N-ACYLTRANSFERASES (NAT) SUPERFAMILY PROTEIN"/>
    <property type="match status" value="1"/>
</dbReference>
<keyword evidence="4" id="KW-1185">Reference proteome</keyword>
<dbReference type="Pfam" id="PF00583">
    <property type="entry name" value="Acetyltransf_1"/>
    <property type="match status" value="1"/>
</dbReference>
<protein>
    <submittedName>
        <fullName evidence="3">Acyl-CoA N-acyltransferase</fullName>
    </submittedName>
</protein>
<feature type="domain" description="N-acetyltransferase" evidence="2">
    <location>
        <begin position="179"/>
        <end position="337"/>
    </location>
</feature>
<feature type="region of interest" description="Disordered" evidence="1">
    <location>
        <begin position="194"/>
        <end position="228"/>
    </location>
</feature>
<dbReference type="PROSITE" id="PS51186">
    <property type="entry name" value="GNAT"/>
    <property type="match status" value="1"/>
</dbReference>
<dbReference type="eggNOG" id="ENOG502R33M">
    <property type="taxonomic scope" value="Eukaryota"/>
</dbReference>
<dbReference type="CDD" id="cd04301">
    <property type="entry name" value="NAT_SF"/>
    <property type="match status" value="1"/>
</dbReference>
<dbReference type="GeneID" id="17041949"/>
<evidence type="ECO:0000313" key="3">
    <source>
        <dbReference type="EMBL" id="EIE23951.1"/>
    </source>
</evidence>
<dbReference type="Proteomes" id="UP000007264">
    <property type="component" value="Unassembled WGS sequence"/>
</dbReference>
<dbReference type="EMBL" id="AGSI01000006">
    <property type="protein sequence ID" value="EIE23951.1"/>
    <property type="molecule type" value="Genomic_DNA"/>
</dbReference>
<organism evidence="3 4">
    <name type="scientific">Coccomyxa subellipsoidea (strain C-169)</name>
    <name type="common">Green microalga</name>
    <dbReference type="NCBI Taxonomy" id="574566"/>
    <lineage>
        <taxon>Eukaryota</taxon>
        <taxon>Viridiplantae</taxon>
        <taxon>Chlorophyta</taxon>
        <taxon>core chlorophytes</taxon>
        <taxon>Trebouxiophyceae</taxon>
        <taxon>Trebouxiophyceae incertae sedis</taxon>
        <taxon>Coccomyxaceae</taxon>
        <taxon>Coccomyxa</taxon>
        <taxon>Coccomyxa subellipsoidea</taxon>
    </lineage>
</organism>
<dbReference type="SUPFAM" id="SSF55729">
    <property type="entry name" value="Acyl-CoA N-acyltransferases (Nat)"/>
    <property type="match status" value="1"/>
</dbReference>
<accession>I0YZY2</accession>
<sequence length="345" mass="38065">MLGTPLPYTVPVYNTRLLATRTSTAVPQRASGRMQARHATTEELAATDTDTDVRQAFLEYRYRAAAPGGSLLIRPITEKQMQDTTELLTLSFSEAMGYMNVYRTFLRRHIQQYLQQHAHLPPKTVVLVALLSPSGQLTLSSDTQQSNSGALQRLNRTGGAQFMSLADTAAEKERASVHTNIEELMQRLTAARLPGNDADSLPPCEDAAEQDRDRAGSGAEASSSEEGTLVGTVEVSVAASTRTRFLTLNAPEECAYVCNMAVNPEYRRRGYGLLLLEAAEEIARLGGQRDLYLHLRFQDKPAQALYQRAGYSVCKQDNFLVLLLGQDRRYLMHKRLTPGLTPGSA</sequence>